<evidence type="ECO:0000259" key="3">
    <source>
        <dbReference type="Pfam" id="PF01458"/>
    </source>
</evidence>
<dbReference type="GO" id="GO:0016226">
    <property type="term" value="P:iron-sulfur cluster assembly"/>
    <property type="evidence" value="ECO:0007669"/>
    <property type="project" value="InterPro"/>
</dbReference>
<feature type="region of interest" description="Disordered" evidence="2">
    <location>
        <begin position="1"/>
        <end position="20"/>
    </location>
</feature>
<comment type="caution">
    <text evidence="5">The sequence shown here is derived from an EMBL/GenBank/DDBJ whole genome shotgun (WGS) entry which is preliminary data.</text>
</comment>
<evidence type="ECO:0000256" key="1">
    <source>
        <dbReference type="ARBA" id="ARBA00043967"/>
    </source>
</evidence>
<dbReference type="InterPro" id="IPR055346">
    <property type="entry name" value="Fe-S_cluster_assembly_SufBD"/>
</dbReference>
<proteinExistence type="inferred from homology"/>
<dbReference type="Proteomes" id="UP001307168">
    <property type="component" value="Unassembled WGS sequence"/>
</dbReference>
<dbReference type="PANTHER" id="PTHR30508:SF1">
    <property type="entry name" value="UPF0051 PROTEIN ABCI8, CHLOROPLASTIC-RELATED"/>
    <property type="match status" value="1"/>
</dbReference>
<feature type="domain" description="SUF system FeS cluster assembly SufBD N-terminal" evidence="4">
    <location>
        <begin position="23"/>
        <end position="170"/>
    </location>
</feature>
<evidence type="ECO:0000313" key="6">
    <source>
        <dbReference type="Proteomes" id="UP001307168"/>
    </source>
</evidence>
<keyword evidence="6" id="KW-1185">Reference proteome</keyword>
<reference evidence="5 6" key="1">
    <citation type="submission" date="2023-03" db="EMBL/GenBank/DDBJ databases">
        <title>Bacillus Genome Sequencing.</title>
        <authorList>
            <person name="Dunlap C."/>
        </authorList>
    </citation>
    <scope>NUCLEOTIDE SEQUENCE [LARGE SCALE GENOMIC DNA]</scope>
    <source>
        <strain evidence="5 6">B-41290</strain>
    </source>
</reference>
<protein>
    <submittedName>
        <fullName evidence="5">Fe-S cluster assembly protein SufD</fullName>
    </submittedName>
</protein>
<dbReference type="SUPFAM" id="SSF101960">
    <property type="entry name" value="Stabilizer of iron transporter SufD"/>
    <property type="match status" value="1"/>
</dbReference>
<dbReference type="NCBIfam" id="TIGR01981">
    <property type="entry name" value="sufD"/>
    <property type="match status" value="1"/>
</dbReference>
<accession>A0AAW9N295</accession>
<dbReference type="InterPro" id="IPR045595">
    <property type="entry name" value="SufBD_N"/>
</dbReference>
<organism evidence="5 6">
    <name type="scientific">Peribacillus castrilensis</name>
    <dbReference type="NCBI Taxonomy" id="2897690"/>
    <lineage>
        <taxon>Bacteria</taxon>
        <taxon>Bacillati</taxon>
        <taxon>Bacillota</taxon>
        <taxon>Bacilli</taxon>
        <taxon>Bacillales</taxon>
        <taxon>Bacillaceae</taxon>
        <taxon>Peribacillus</taxon>
    </lineage>
</organism>
<comment type="similarity">
    <text evidence="1">Belongs to the iron-sulfur cluster assembly SufBD family.</text>
</comment>
<dbReference type="RefSeq" id="WP_134782581.1">
    <property type="nucleotide sequence ID" value="NZ_JARNBH010000002.1"/>
</dbReference>
<evidence type="ECO:0000256" key="2">
    <source>
        <dbReference type="SAM" id="MobiDB-lite"/>
    </source>
</evidence>
<evidence type="ECO:0000259" key="4">
    <source>
        <dbReference type="Pfam" id="PF19295"/>
    </source>
</evidence>
<gene>
    <name evidence="5" type="primary">sufD</name>
    <name evidence="5" type="ORF">P4706_02180</name>
</gene>
<evidence type="ECO:0000313" key="5">
    <source>
        <dbReference type="EMBL" id="MEC0271891.1"/>
    </source>
</evidence>
<dbReference type="InterPro" id="IPR011542">
    <property type="entry name" value="SUF_FeS_clus_asmbl_SufD"/>
</dbReference>
<dbReference type="EMBL" id="JARNBH010000002">
    <property type="protein sequence ID" value="MEC0271891.1"/>
    <property type="molecule type" value="Genomic_DNA"/>
</dbReference>
<dbReference type="Pfam" id="PF01458">
    <property type="entry name" value="SUFBD_core"/>
    <property type="match status" value="1"/>
</dbReference>
<sequence length="433" mass="48071">MTTETKLPFEQEDISSYSTKNNDPAWLSELRIQAFSELEKLPMPKPDKTKIDKWNFTSFQTHTVESEAFASLEELPEEIKSIIEDNENLYIQRNNTPAHINLSANVKEQGVIFTDILSAARDHAELVQKYFMKDGVKIDEHRLTALHAALVNGGAFLYVPKNVEIKEPIQSVFLLDNPDTTLFNHVLIVAEDNSSVTYVENYFSTVESNEGVANIVTEVFANANAKVQYGAVDTLSKGFTTYVNRRGVAGRDARIEWALGLMNDGNTISDNTTYLMGDGSHGDTKTVVVGRGEQKQNFTTAIIHYGKRSEGYILKHGVMKESASSIFNGIGKIEYGATKANAEQESRVLMLSEKARGDANPILLIDEDDVTAGHAASVGRVDPLQLYYLMSRGITKKEAERLVIHGFLAPVVNELPIEGVKKQLVAVIERKVQ</sequence>
<dbReference type="AlphaFoldDB" id="A0AAW9N295"/>
<dbReference type="InterPro" id="IPR037284">
    <property type="entry name" value="SUF_FeS_clus_asmbl_SufBD_sf"/>
</dbReference>
<dbReference type="Pfam" id="PF19295">
    <property type="entry name" value="SufBD_N"/>
    <property type="match status" value="1"/>
</dbReference>
<feature type="domain" description="SUF system FeS cluster assembly SufBD core" evidence="3">
    <location>
        <begin position="174"/>
        <end position="407"/>
    </location>
</feature>
<dbReference type="InterPro" id="IPR000825">
    <property type="entry name" value="SUF_FeS_clus_asmbl_SufBD_core"/>
</dbReference>
<name>A0AAW9N295_9BACI</name>
<dbReference type="PANTHER" id="PTHR30508">
    <property type="entry name" value="FES CLUSTER ASSEMBLY PROTEIN SUF"/>
    <property type="match status" value="1"/>
</dbReference>